<dbReference type="PANTHER" id="PTHR10000">
    <property type="entry name" value="PHOSPHOSERINE PHOSPHATASE"/>
    <property type="match status" value="1"/>
</dbReference>
<dbReference type="Pfam" id="PF08282">
    <property type="entry name" value="Hydrolase_3"/>
    <property type="match status" value="1"/>
</dbReference>
<dbReference type="InterPro" id="IPR023214">
    <property type="entry name" value="HAD_sf"/>
</dbReference>
<dbReference type="PROSITE" id="PS01229">
    <property type="entry name" value="COF_2"/>
    <property type="match status" value="1"/>
</dbReference>
<dbReference type="EMBL" id="DVGA01000008">
    <property type="protein sequence ID" value="HIQ77723.1"/>
    <property type="molecule type" value="Genomic_DNA"/>
</dbReference>
<dbReference type="AlphaFoldDB" id="A0A9D1CRU5"/>
<reference evidence="1" key="1">
    <citation type="submission" date="2020-10" db="EMBL/GenBank/DDBJ databases">
        <authorList>
            <person name="Gilroy R."/>
        </authorList>
    </citation>
    <scope>NUCLEOTIDE SEQUENCE</scope>
    <source>
        <strain evidence="1">ChiBcolR7-354</strain>
    </source>
</reference>
<dbReference type="InterPro" id="IPR036412">
    <property type="entry name" value="HAD-like_sf"/>
</dbReference>
<reference evidence="1" key="2">
    <citation type="journal article" date="2021" name="PeerJ">
        <title>Extensive microbial diversity within the chicken gut microbiome revealed by metagenomics and culture.</title>
        <authorList>
            <person name="Gilroy R."/>
            <person name="Ravi A."/>
            <person name="Getino M."/>
            <person name="Pursley I."/>
            <person name="Horton D.L."/>
            <person name="Alikhan N.F."/>
            <person name="Baker D."/>
            <person name="Gharbi K."/>
            <person name="Hall N."/>
            <person name="Watson M."/>
            <person name="Adriaenssens E.M."/>
            <person name="Foster-Nyarko E."/>
            <person name="Jarju S."/>
            <person name="Secka A."/>
            <person name="Antonio M."/>
            <person name="Oren A."/>
            <person name="Chaudhuri R.R."/>
            <person name="La Ragione R."/>
            <person name="Hildebrand F."/>
            <person name="Pallen M.J."/>
        </authorList>
    </citation>
    <scope>NUCLEOTIDE SEQUENCE</scope>
    <source>
        <strain evidence="1">ChiBcolR7-354</strain>
    </source>
</reference>
<dbReference type="Gene3D" id="3.40.50.1000">
    <property type="entry name" value="HAD superfamily/HAD-like"/>
    <property type="match status" value="1"/>
</dbReference>
<dbReference type="GO" id="GO:0016791">
    <property type="term" value="F:phosphatase activity"/>
    <property type="evidence" value="ECO:0007669"/>
    <property type="project" value="TreeGrafter"/>
</dbReference>
<dbReference type="SUPFAM" id="SSF56784">
    <property type="entry name" value="HAD-like"/>
    <property type="match status" value="1"/>
</dbReference>
<dbReference type="PANTHER" id="PTHR10000:SF53">
    <property type="entry name" value="5-AMINO-6-(5-PHOSPHO-D-RIBITYLAMINO)URACIL PHOSPHATASE YBJI-RELATED"/>
    <property type="match status" value="1"/>
</dbReference>
<evidence type="ECO:0000313" key="2">
    <source>
        <dbReference type="Proteomes" id="UP000824262"/>
    </source>
</evidence>
<dbReference type="GO" id="GO:0005829">
    <property type="term" value="C:cytosol"/>
    <property type="evidence" value="ECO:0007669"/>
    <property type="project" value="TreeGrafter"/>
</dbReference>
<name>A0A9D1CRU5_9FIRM</name>
<dbReference type="NCBIfam" id="TIGR01484">
    <property type="entry name" value="HAD-SF-IIB"/>
    <property type="match status" value="1"/>
</dbReference>
<protein>
    <submittedName>
        <fullName evidence="1">HAD family phosphatase</fullName>
    </submittedName>
</protein>
<dbReference type="GO" id="GO:0000287">
    <property type="term" value="F:magnesium ion binding"/>
    <property type="evidence" value="ECO:0007669"/>
    <property type="project" value="TreeGrafter"/>
</dbReference>
<accession>A0A9D1CRU5</accession>
<comment type="caution">
    <text evidence="1">The sequence shown here is derived from an EMBL/GenBank/DDBJ whole genome shotgun (WGS) entry which is preliminary data.</text>
</comment>
<dbReference type="Gene3D" id="3.30.1240.10">
    <property type="match status" value="1"/>
</dbReference>
<evidence type="ECO:0000313" key="1">
    <source>
        <dbReference type="EMBL" id="HIQ77723.1"/>
    </source>
</evidence>
<proteinExistence type="predicted"/>
<organism evidence="1 2">
    <name type="scientific">Candidatus Scatomorpha intestinavium</name>
    <dbReference type="NCBI Taxonomy" id="2840922"/>
    <lineage>
        <taxon>Bacteria</taxon>
        <taxon>Bacillati</taxon>
        <taxon>Bacillota</taxon>
        <taxon>Clostridia</taxon>
        <taxon>Eubacteriales</taxon>
        <taxon>Candidatus Scatomorpha</taxon>
    </lineage>
</organism>
<dbReference type="InterPro" id="IPR006379">
    <property type="entry name" value="HAD-SF_hydro_IIB"/>
</dbReference>
<sequence length="256" mass="27850">MIRLVVSDIDGTLIHTTEGRIPDAVFEQIARLRERGILFVPASGRQYRSLRRLFERVAGELYYICENGAVVFAPGEPGPVLSKVVMEHGEAMALARKIVATPDCELFMSGTNTSYLCPKGEEIVTLMRDRVKNNVVLLKRPEDVPEAVVKVSAYRPGAAETLIPVLTPHFGEVFNAAIAGDGWLDFTLADKGLGLRRLCAALGVGLGEVMAFGDNYNDLPMLRAAGHPYIMSTASPELLPLVENRCDNVAEVLAAL</sequence>
<gene>
    <name evidence="1" type="ORF">IAB77_00515</name>
</gene>
<dbReference type="Proteomes" id="UP000824262">
    <property type="component" value="Unassembled WGS sequence"/>
</dbReference>